<keyword evidence="3" id="KW-1185">Reference proteome</keyword>
<protein>
    <submittedName>
        <fullName evidence="2">Uncharacterized protein</fullName>
    </submittedName>
</protein>
<dbReference type="GeneID" id="85404704"/>
<comment type="caution">
    <text evidence="2">The sequence shown here is derived from an EMBL/GenBank/DDBJ whole genome shotgun (WGS) entry which is preliminary data.</text>
</comment>
<evidence type="ECO:0000313" key="3">
    <source>
        <dbReference type="Proteomes" id="UP001227543"/>
    </source>
</evidence>
<reference evidence="2 3" key="1">
    <citation type="submission" date="2016-10" db="EMBL/GenBank/DDBJ databases">
        <title>The genome sequence of Colletotrichum fioriniae PJ7.</title>
        <authorList>
            <person name="Baroncelli R."/>
        </authorList>
    </citation>
    <scope>NUCLEOTIDE SEQUENCE [LARGE SCALE GENOMIC DNA]</scope>
    <source>
        <strain evidence="2 3">Tom-12</strain>
    </source>
</reference>
<sequence length="126" mass="13658">MRYAKPPFRARIARPHRQASGSVIYALFLTETKLDRRVLEVTGGRGGPQEFEGTKPDKLGAMRHGIPPPRRHRSQGQTRVQAPSILVSLAMEVDCGPDLGSESSLSSLVKSLWDVCVCALCVGSGT</sequence>
<dbReference type="Proteomes" id="UP001227543">
    <property type="component" value="Unassembled WGS sequence"/>
</dbReference>
<evidence type="ECO:0000256" key="1">
    <source>
        <dbReference type="SAM" id="MobiDB-lite"/>
    </source>
</evidence>
<dbReference type="RefSeq" id="XP_060385111.1">
    <property type="nucleotide sequence ID" value="XM_060520466.1"/>
</dbReference>
<name>A0ABQ9RI79_9PEZI</name>
<proteinExistence type="predicted"/>
<gene>
    <name evidence="2" type="ORF">CTAM01_04436</name>
</gene>
<feature type="region of interest" description="Disordered" evidence="1">
    <location>
        <begin position="42"/>
        <end position="79"/>
    </location>
</feature>
<organism evidence="2 3">
    <name type="scientific">Colletotrichum tamarilloi</name>
    <dbReference type="NCBI Taxonomy" id="1209934"/>
    <lineage>
        <taxon>Eukaryota</taxon>
        <taxon>Fungi</taxon>
        <taxon>Dikarya</taxon>
        <taxon>Ascomycota</taxon>
        <taxon>Pezizomycotina</taxon>
        <taxon>Sordariomycetes</taxon>
        <taxon>Hypocreomycetidae</taxon>
        <taxon>Glomerellales</taxon>
        <taxon>Glomerellaceae</taxon>
        <taxon>Colletotrichum</taxon>
        <taxon>Colletotrichum acutatum species complex</taxon>
    </lineage>
</organism>
<accession>A0ABQ9RI79</accession>
<dbReference type="EMBL" id="MLFU01000010">
    <property type="protein sequence ID" value="KAK1504206.1"/>
    <property type="molecule type" value="Genomic_DNA"/>
</dbReference>
<evidence type="ECO:0000313" key="2">
    <source>
        <dbReference type="EMBL" id="KAK1504206.1"/>
    </source>
</evidence>